<evidence type="ECO:0000256" key="4">
    <source>
        <dbReference type="ARBA" id="ARBA00023163"/>
    </source>
</evidence>
<dbReference type="GO" id="GO:0005634">
    <property type="term" value="C:nucleus"/>
    <property type="evidence" value="ECO:0007669"/>
    <property type="project" value="UniProtKB-SubCell"/>
</dbReference>
<dbReference type="GO" id="GO:0006355">
    <property type="term" value="P:regulation of DNA-templated transcription"/>
    <property type="evidence" value="ECO:0007669"/>
    <property type="project" value="InterPro"/>
</dbReference>
<evidence type="ECO:0000256" key="1">
    <source>
        <dbReference type="ARBA" id="ARBA00004123"/>
    </source>
</evidence>
<dbReference type="InterPro" id="IPR036093">
    <property type="entry name" value="NAC_dom_sf"/>
</dbReference>
<dbReference type="PROSITE" id="PS51005">
    <property type="entry name" value="NAC"/>
    <property type="match status" value="1"/>
</dbReference>
<proteinExistence type="predicted"/>
<name>A0AAD8S951_LOLMU</name>
<comment type="caution">
    <text evidence="8">The sequence shown here is derived from an EMBL/GenBank/DDBJ whole genome shotgun (WGS) entry which is preliminary data.</text>
</comment>
<accession>A0AAD8S951</accession>
<dbReference type="InterPro" id="IPR003441">
    <property type="entry name" value="NAC-dom"/>
</dbReference>
<dbReference type="Proteomes" id="UP001231189">
    <property type="component" value="Unassembled WGS sequence"/>
</dbReference>
<feature type="compositionally biased region" description="Basic and acidic residues" evidence="6">
    <location>
        <begin position="194"/>
        <end position="213"/>
    </location>
</feature>
<sequence>MEQADGSSAAIEMIPDGDSTMTAPEGKMMNSRGKHELVPQLRFPRGYHFLPTDFELVDVYLRRRIEGKELPLDIFMDVELLEWEPAKLIAKRRAYGEDRYFFFTVKEWSSNKDGQPRRKLRAEGVAASWKTTGGVKNIYRPGTDEAVGTMRMLTYSSNRPNEDEYTMKEYVLEGSKMNQWVLCTIKEKERCNANQNKDKNASGGKDEKRKRGTDTCVEPKTTKRKKTATSQPQETQEQQQQEVTPATSSGPPPLLGHEQDDHHQALQAEEGVMAFEGPSPVIQVVAPHGDPIGGDQPYCHGASTPQETTPWNGPGEPPLMTHHQQGYQALMEEEQFHALDEECMLEHEFAAMEEVQQKYPMFQYQRQQQPCNTHELLPPHGGPDPGLPSEEVYPYFDSDAGTMNDVASPVVPQATSYDPAANHQFDPIHLARNGGSSDAAMALPDQGNNQTLHLYQYGSMQFQLLQYQFQYGLGTQGFHGDITGTLQNLPQFLPESGKPPETSPETVLGGPDPALPSENNPHSDAGMKNGGASTMATNDGSAADNQFNPFDTVGHNFDDNPAGNGARSDVAMGLPDQERNQALHMRPHGDQWLCGEHQGADMESCFRCATTCALYYSN</sequence>
<evidence type="ECO:0000313" key="9">
    <source>
        <dbReference type="Proteomes" id="UP001231189"/>
    </source>
</evidence>
<feature type="region of interest" description="Disordered" evidence="6">
    <location>
        <begin position="489"/>
        <end position="532"/>
    </location>
</feature>
<evidence type="ECO:0000259" key="7">
    <source>
        <dbReference type="PROSITE" id="PS51005"/>
    </source>
</evidence>
<dbReference type="EMBL" id="JAUUTY010000004">
    <property type="protein sequence ID" value="KAK1647484.1"/>
    <property type="molecule type" value="Genomic_DNA"/>
</dbReference>
<dbReference type="Gene3D" id="2.170.150.80">
    <property type="entry name" value="NAC domain"/>
    <property type="match status" value="1"/>
</dbReference>
<evidence type="ECO:0000256" key="3">
    <source>
        <dbReference type="ARBA" id="ARBA00023125"/>
    </source>
</evidence>
<dbReference type="Pfam" id="PF02365">
    <property type="entry name" value="NAM"/>
    <property type="match status" value="1"/>
</dbReference>
<comment type="subcellular location">
    <subcellularLocation>
        <location evidence="1">Nucleus</location>
    </subcellularLocation>
</comment>
<keyword evidence="5" id="KW-0539">Nucleus</keyword>
<keyword evidence="4" id="KW-0804">Transcription</keyword>
<feature type="compositionally biased region" description="Low complexity" evidence="6">
    <location>
        <begin position="228"/>
        <end position="247"/>
    </location>
</feature>
<feature type="region of interest" description="Disordered" evidence="6">
    <location>
        <begin position="194"/>
        <end position="260"/>
    </location>
</feature>
<evidence type="ECO:0000256" key="2">
    <source>
        <dbReference type="ARBA" id="ARBA00023015"/>
    </source>
</evidence>
<evidence type="ECO:0000256" key="5">
    <source>
        <dbReference type="ARBA" id="ARBA00023242"/>
    </source>
</evidence>
<dbReference type="PANTHER" id="PTHR31719:SF94">
    <property type="entry name" value="PROTEIN ATAF2"/>
    <property type="match status" value="1"/>
</dbReference>
<feature type="domain" description="NAC" evidence="7">
    <location>
        <begin position="43"/>
        <end position="188"/>
    </location>
</feature>
<reference evidence="8" key="1">
    <citation type="submission" date="2023-07" db="EMBL/GenBank/DDBJ databases">
        <title>A chromosome-level genome assembly of Lolium multiflorum.</title>
        <authorList>
            <person name="Chen Y."/>
            <person name="Copetti D."/>
            <person name="Kolliker R."/>
            <person name="Studer B."/>
        </authorList>
    </citation>
    <scope>NUCLEOTIDE SEQUENCE</scope>
    <source>
        <strain evidence="8">02402/16</strain>
        <tissue evidence="8">Leaf</tissue>
    </source>
</reference>
<keyword evidence="9" id="KW-1185">Reference proteome</keyword>
<keyword evidence="2" id="KW-0805">Transcription regulation</keyword>
<evidence type="ECO:0000256" key="6">
    <source>
        <dbReference type="SAM" id="MobiDB-lite"/>
    </source>
</evidence>
<keyword evidence="3" id="KW-0238">DNA-binding</keyword>
<dbReference type="GO" id="GO:0003677">
    <property type="term" value="F:DNA binding"/>
    <property type="evidence" value="ECO:0007669"/>
    <property type="project" value="UniProtKB-KW"/>
</dbReference>
<dbReference type="AlphaFoldDB" id="A0AAD8S951"/>
<dbReference type="PANTHER" id="PTHR31719">
    <property type="entry name" value="NAC TRANSCRIPTION FACTOR 56"/>
    <property type="match status" value="1"/>
</dbReference>
<protein>
    <recommendedName>
        <fullName evidence="7">NAC domain-containing protein</fullName>
    </recommendedName>
</protein>
<dbReference type="SUPFAM" id="SSF101941">
    <property type="entry name" value="NAC domain"/>
    <property type="match status" value="1"/>
</dbReference>
<gene>
    <name evidence="8" type="ORF">QYE76_065289</name>
</gene>
<organism evidence="8 9">
    <name type="scientific">Lolium multiflorum</name>
    <name type="common">Italian ryegrass</name>
    <name type="synonym">Lolium perenne subsp. multiflorum</name>
    <dbReference type="NCBI Taxonomy" id="4521"/>
    <lineage>
        <taxon>Eukaryota</taxon>
        <taxon>Viridiplantae</taxon>
        <taxon>Streptophyta</taxon>
        <taxon>Embryophyta</taxon>
        <taxon>Tracheophyta</taxon>
        <taxon>Spermatophyta</taxon>
        <taxon>Magnoliopsida</taxon>
        <taxon>Liliopsida</taxon>
        <taxon>Poales</taxon>
        <taxon>Poaceae</taxon>
        <taxon>BOP clade</taxon>
        <taxon>Pooideae</taxon>
        <taxon>Poodae</taxon>
        <taxon>Poeae</taxon>
        <taxon>Poeae Chloroplast Group 2 (Poeae type)</taxon>
        <taxon>Loliodinae</taxon>
        <taxon>Loliinae</taxon>
        <taxon>Lolium</taxon>
    </lineage>
</organism>
<feature type="region of interest" description="Disordered" evidence="6">
    <location>
        <begin position="1"/>
        <end position="26"/>
    </location>
</feature>
<evidence type="ECO:0000313" key="8">
    <source>
        <dbReference type="EMBL" id="KAK1647484.1"/>
    </source>
</evidence>